<protein>
    <submittedName>
        <fullName evidence="1">Uncharacterized protein</fullName>
    </submittedName>
</protein>
<sequence length="353" mass="38691">MSDYQDCTLIEIRGAREFVVDARRVHADALLPLPSDPATMLRMLCEGTRAKALPTIAPDLDYFDEAQLLDKASGFFDDVEVLACGARAGQLEARYRIRLRTNLDWRRHEAGARWGAAAAVWLPGVGGAPSELLTHLARNARGKKGGTPAERLATLKNIIRTRVRDVGAAAKQLGTFEAEASDMAFELSRFLYYPYLAVDVAPALGLLGHPSAVGPLVLALLHTERLRLPHDKPCAPYFQQALAWLGPIAKPLAEAVLRAPGEETLELDFARWRVLGDDDARRRFVATKAPSNVNAALMFKLRRKALLIDGPSTQLRDIIDGVREGLRKKKDLDGLGTSFAQLEKVALARCAKA</sequence>
<evidence type="ECO:0000313" key="1">
    <source>
        <dbReference type="EMBL" id="MDC0741327.1"/>
    </source>
</evidence>
<proteinExistence type="predicted"/>
<comment type="caution">
    <text evidence="1">The sequence shown here is derived from an EMBL/GenBank/DDBJ whole genome shotgun (WGS) entry which is preliminary data.</text>
</comment>
<evidence type="ECO:0000313" key="2">
    <source>
        <dbReference type="Proteomes" id="UP001221411"/>
    </source>
</evidence>
<dbReference type="RefSeq" id="WP_271916546.1">
    <property type="nucleotide sequence ID" value="NZ_JAQNDO010000001.1"/>
</dbReference>
<gene>
    <name evidence="1" type="ORF">POL67_08225</name>
</gene>
<dbReference type="Proteomes" id="UP001221411">
    <property type="component" value="Unassembled WGS sequence"/>
</dbReference>
<keyword evidence="2" id="KW-1185">Reference proteome</keyword>
<accession>A0ABT5EK61</accession>
<reference evidence="1 2" key="1">
    <citation type="submission" date="2022-11" db="EMBL/GenBank/DDBJ databases">
        <title>Minimal conservation of predation-associated metabolite biosynthetic gene clusters underscores biosynthetic potential of Myxococcota including descriptions for ten novel species: Archangium lansinium sp. nov., Myxococcus landrumus sp. nov., Nannocystis bai.</title>
        <authorList>
            <person name="Ahearne A."/>
            <person name="Stevens C."/>
            <person name="Dowd S."/>
        </authorList>
    </citation>
    <scope>NUCLEOTIDE SEQUENCE [LARGE SCALE GENOMIC DNA]</scope>
    <source>
        <strain evidence="1 2">RJM3</strain>
    </source>
</reference>
<name>A0ABT5EK61_9BACT</name>
<organism evidence="1 2">
    <name type="scientific">Polyangium mundeleinium</name>
    <dbReference type="NCBI Taxonomy" id="2995306"/>
    <lineage>
        <taxon>Bacteria</taxon>
        <taxon>Pseudomonadati</taxon>
        <taxon>Myxococcota</taxon>
        <taxon>Polyangia</taxon>
        <taxon>Polyangiales</taxon>
        <taxon>Polyangiaceae</taxon>
        <taxon>Polyangium</taxon>
    </lineage>
</organism>
<dbReference type="EMBL" id="JAQNDO010000001">
    <property type="protein sequence ID" value="MDC0741327.1"/>
    <property type="molecule type" value="Genomic_DNA"/>
</dbReference>